<sequence length="107" mass="11087">MSPASAAAPAIREVGRHIEAVASCSAASPVRPGWKHSESSTDPTTTAGFGSRRYGRPSTNAVPESASANPRRILMVVDLPAPLGPRNPTMLPAGTVKETSSKTVRPP</sequence>
<protein>
    <submittedName>
        <fullName evidence="2">Uncharacterized protein</fullName>
    </submittedName>
</protein>
<comment type="caution">
    <text evidence="2">The sequence shown here is derived from an EMBL/GenBank/DDBJ whole genome shotgun (WGS) entry which is preliminary data.</text>
</comment>
<feature type="compositionally biased region" description="Polar residues" evidence="1">
    <location>
        <begin position="57"/>
        <end position="67"/>
    </location>
</feature>
<evidence type="ECO:0000313" key="2">
    <source>
        <dbReference type="EMBL" id="GMA41895.1"/>
    </source>
</evidence>
<evidence type="ECO:0000256" key="1">
    <source>
        <dbReference type="SAM" id="MobiDB-lite"/>
    </source>
</evidence>
<feature type="compositionally biased region" description="Polar residues" evidence="1">
    <location>
        <begin position="97"/>
        <end position="107"/>
    </location>
</feature>
<gene>
    <name evidence="2" type="ORF">GCM10025883_39400</name>
</gene>
<dbReference type="EMBL" id="BSUO01000001">
    <property type="protein sequence ID" value="GMA41895.1"/>
    <property type="molecule type" value="Genomic_DNA"/>
</dbReference>
<evidence type="ECO:0000313" key="3">
    <source>
        <dbReference type="Proteomes" id="UP001157126"/>
    </source>
</evidence>
<proteinExistence type="predicted"/>
<name>A0ABQ6IX84_9MICO</name>
<keyword evidence="3" id="KW-1185">Reference proteome</keyword>
<feature type="region of interest" description="Disordered" evidence="1">
    <location>
        <begin position="26"/>
        <end position="67"/>
    </location>
</feature>
<feature type="region of interest" description="Disordered" evidence="1">
    <location>
        <begin position="83"/>
        <end position="107"/>
    </location>
</feature>
<dbReference type="Proteomes" id="UP001157126">
    <property type="component" value="Unassembled WGS sequence"/>
</dbReference>
<organism evidence="2 3">
    <name type="scientific">Mobilicoccus caccae</name>
    <dbReference type="NCBI Taxonomy" id="1859295"/>
    <lineage>
        <taxon>Bacteria</taxon>
        <taxon>Bacillati</taxon>
        <taxon>Actinomycetota</taxon>
        <taxon>Actinomycetes</taxon>
        <taxon>Micrococcales</taxon>
        <taxon>Dermatophilaceae</taxon>
        <taxon>Mobilicoccus</taxon>
    </lineage>
</organism>
<reference evidence="3" key="1">
    <citation type="journal article" date="2019" name="Int. J. Syst. Evol. Microbiol.">
        <title>The Global Catalogue of Microorganisms (GCM) 10K type strain sequencing project: providing services to taxonomists for standard genome sequencing and annotation.</title>
        <authorList>
            <consortium name="The Broad Institute Genomics Platform"/>
            <consortium name="The Broad Institute Genome Sequencing Center for Infectious Disease"/>
            <person name="Wu L."/>
            <person name="Ma J."/>
        </authorList>
    </citation>
    <scope>NUCLEOTIDE SEQUENCE [LARGE SCALE GENOMIC DNA]</scope>
    <source>
        <strain evidence="3">NBRC 113072</strain>
    </source>
</reference>
<accession>A0ABQ6IX84</accession>